<accession>A0A2T4PRW9</accession>
<dbReference type="GeneID" id="64116960"/>
<reference evidence="2 3" key="1">
    <citation type="journal article" date="2016" name="Front. Microbiol.">
        <title>Comprehensive Phylogenetic Analysis of Bovine Non-aureus Staphylococci Species Based on Whole-Genome Sequencing.</title>
        <authorList>
            <person name="Naushad S."/>
            <person name="Barkema H.W."/>
            <person name="Luby C."/>
            <person name="Condas L.A."/>
            <person name="Nobrega D.B."/>
            <person name="Carson D.A."/>
            <person name="De Buck J."/>
        </authorList>
    </citation>
    <scope>NUCLEOTIDE SEQUENCE [LARGE SCALE GENOMIC DNA]</scope>
    <source>
        <strain evidence="2 3">SNUC 2204</strain>
    </source>
</reference>
<evidence type="ECO:0000313" key="2">
    <source>
        <dbReference type="EMBL" id="PTI28941.1"/>
    </source>
</evidence>
<gene>
    <name evidence="2" type="ORF">BU072_10215</name>
</gene>
<feature type="transmembrane region" description="Helical" evidence="1">
    <location>
        <begin position="125"/>
        <end position="143"/>
    </location>
</feature>
<protein>
    <recommendedName>
        <fullName evidence="4">ABC-2 family transporter protein</fullName>
    </recommendedName>
</protein>
<evidence type="ECO:0000313" key="3">
    <source>
        <dbReference type="Proteomes" id="UP000241209"/>
    </source>
</evidence>
<keyword evidence="1" id="KW-0812">Transmembrane</keyword>
<feature type="transmembrane region" description="Helical" evidence="1">
    <location>
        <begin position="40"/>
        <end position="62"/>
    </location>
</feature>
<evidence type="ECO:0008006" key="4">
    <source>
        <dbReference type="Google" id="ProtNLM"/>
    </source>
</evidence>
<dbReference type="AlphaFoldDB" id="A0A2T4PRW9"/>
<dbReference type="RefSeq" id="WP_107557193.1">
    <property type="nucleotide sequence ID" value="NZ_BMDF01000006.1"/>
</dbReference>
<keyword evidence="1" id="KW-0472">Membrane</keyword>
<dbReference type="EMBL" id="PZFK01000021">
    <property type="protein sequence ID" value="PTI28941.1"/>
    <property type="molecule type" value="Genomic_DNA"/>
</dbReference>
<name>A0A2T4PRW9_9STAP</name>
<evidence type="ECO:0000256" key="1">
    <source>
        <dbReference type="SAM" id="Phobius"/>
    </source>
</evidence>
<dbReference type="InterPro" id="IPR025699">
    <property type="entry name" value="ABC2_memb-like"/>
</dbReference>
<dbReference type="NCBIfam" id="NF047560">
    <property type="entry name" value="PSM_export_PmtB"/>
    <property type="match status" value="1"/>
</dbReference>
<feature type="transmembrane region" description="Helical" evidence="1">
    <location>
        <begin position="89"/>
        <end position="113"/>
    </location>
</feature>
<keyword evidence="1" id="KW-1133">Transmembrane helix</keyword>
<sequence>MKAILYRNLILLKPYLYTLLVIILMSSVLIVLPMENFFKIAILSMLVLTLHVVFLVSSYYLFIRINKNHSEYTFLSLPVKQSTVINTHYLTALILILLIQITLALLSAIALLFKGSGIELTYDVYGMFFNIASNLLTISLILPFGEYKRLLRIPLIFWMIIVGAIIPNLVQYIDYVLSWFSIHTTVFAKHDMTIYLSFSIILFIVTYVIAIRKAQKNTITI</sequence>
<dbReference type="Proteomes" id="UP000241209">
    <property type="component" value="Unassembled WGS sequence"/>
</dbReference>
<feature type="transmembrane region" description="Helical" evidence="1">
    <location>
        <begin position="12"/>
        <end position="34"/>
    </location>
</feature>
<organism evidence="2 3">
    <name type="scientific">Mammaliicoccus vitulinus</name>
    <dbReference type="NCBI Taxonomy" id="71237"/>
    <lineage>
        <taxon>Bacteria</taxon>
        <taxon>Bacillati</taxon>
        <taxon>Bacillota</taxon>
        <taxon>Bacilli</taxon>
        <taxon>Bacillales</taxon>
        <taxon>Staphylococcaceae</taxon>
        <taxon>Mammaliicoccus</taxon>
    </lineage>
</organism>
<feature type="transmembrane region" description="Helical" evidence="1">
    <location>
        <begin position="193"/>
        <end position="211"/>
    </location>
</feature>
<proteinExistence type="predicted"/>
<comment type="caution">
    <text evidence="2">The sequence shown here is derived from an EMBL/GenBank/DDBJ whole genome shotgun (WGS) entry which is preliminary data.</text>
</comment>
<dbReference type="STRING" id="1167632.GCA_000286335_01576"/>
<feature type="transmembrane region" description="Helical" evidence="1">
    <location>
        <begin position="155"/>
        <end position="173"/>
    </location>
</feature>
<dbReference type="Pfam" id="PF13346">
    <property type="entry name" value="ABC2_membrane_5"/>
    <property type="match status" value="1"/>
</dbReference>